<dbReference type="InParanoid" id="A0A6P8Z2G1"/>
<comment type="similarity">
    <text evidence="1">Belongs to the ADISSP family.</text>
</comment>
<dbReference type="KEGG" id="tpal:117646767"/>
<dbReference type="OrthoDB" id="6246153at2759"/>
<evidence type="ECO:0000256" key="1">
    <source>
        <dbReference type="ARBA" id="ARBA00035018"/>
    </source>
</evidence>
<gene>
    <name evidence="4" type="primary">LOC117646767</name>
</gene>
<dbReference type="PANTHER" id="PTHR13287:SF2">
    <property type="entry name" value="ADIPOSE-SECRETED SIGNALING PROTEIN"/>
    <property type="match status" value="1"/>
</dbReference>
<dbReference type="FunCoup" id="A0A6P8Z2G1">
    <property type="interactions" value="802"/>
</dbReference>
<dbReference type="AlphaFoldDB" id="A0A6P8Z2G1"/>
<protein>
    <recommendedName>
        <fullName evidence="2">Adipose-secreted signaling protein</fullName>
    </recommendedName>
</protein>
<dbReference type="GeneID" id="117646767"/>
<dbReference type="Proteomes" id="UP000515158">
    <property type="component" value="Unplaced"/>
</dbReference>
<sequence length="191" mass="21112">MWSVKNSSNAKLSTEAELSAVFQQMGMKPDHHVRFGGEALVAPKDNNVIIQQLDDDSLAIHLGFLQVGHRYHISIFLSPAMCPNGPLQGPSSDVGSATAVFNPNCHLLSMSQCEDGRWHLNVEYFAHKEKLMKEDLLLLSPDDNHNISLKLTFHARVLGRGKGTPLLRNGIHSVGVELEDEGETSDWQGFD</sequence>
<name>A0A6P8Z2G1_THRPL</name>
<dbReference type="RefSeq" id="XP_034243836.1">
    <property type="nucleotide sequence ID" value="XM_034387945.1"/>
</dbReference>
<proteinExistence type="inferred from homology"/>
<evidence type="ECO:0000313" key="3">
    <source>
        <dbReference type="Proteomes" id="UP000515158"/>
    </source>
</evidence>
<reference evidence="4" key="1">
    <citation type="submission" date="2025-08" db="UniProtKB">
        <authorList>
            <consortium name="RefSeq"/>
        </authorList>
    </citation>
    <scope>IDENTIFICATION</scope>
    <source>
        <tissue evidence="4">Total insect</tissue>
    </source>
</reference>
<evidence type="ECO:0000256" key="2">
    <source>
        <dbReference type="ARBA" id="ARBA00035300"/>
    </source>
</evidence>
<organism evidence="4">
    <name type="scientific">Thrips palmi</name>
    <name type="common">Melon thrips</name>
    <dbReference type="NCBI Taxonomy" id="161013"/>
    <lineage>
        <taxon>Eukaryota</taxon>
        <taxon>Metazoa</taxon>
        <taxon>Ecdysozoa</taxon>
        <taxon>Arthropoda</taxon>
        <taxon>Hexapoda</taxon>
        <taxon>Insecta</taxon>
        <taxon>Pterygota</taxon>
        <taxon>Neoptera</taxon>
        <taxon>Paraneoptera</taxon>
        <taxon>Thysanoptera</taxon>
        <taxon>Terebrantia</taxon>
        <taxon>Thripoidea</taxon>
        <taxon>Thripidae</taxon>
        <taxon>Thrips</taxon>
    </lineage>
</organism>
<dbReference type="InterPro" id="IPR026794">
    <property type="entry name" value="ADISSP"/>
</dbReference>
<dbReference type="Pfam" id="PF15006">
    <property type="entry name" value="DUF4517"/>
    <property type="match status" value="1"/>
</dbReference>
<evidence type="ECO:0000313" key="4">
    <source>
        <dbReference type="RefSeq" id="XP_034243836.1"/>
    </source>
</evidence>
<accession>A0A6P8Z2G1</accession>
<dbReference type="PANTHER" id="PTHR13287">
    <property type="entry name" value="ADIPOSE-SECRETED SIGNALING PROTEIN"/>
    <property type="match status" value="1"/>
</dbReference>
<keyword evidence="3" id="KW-1185">Reference proteome</keyword>